<keyword evidence="4" id="KW-1185">Reference proteome</keyword>
<dbReference type="Pfam" id="PF24681">
    <property type="entry name" value="Kelch_KLHDC2_KLHL20_DRC7"/>
    <property type="match status" value="1"/>
</dbReference>
<dbReference type="InterPro" id="IPR006652">
    <property type="entry name" value="Kelch_1"/>
</dbReference>
<feature type="non-terminal residue" evidence="3">
    <location>
        <position position="1"/>
    </location>
</feature>
<evidence type="ECO:0000256" key="1">
    <source>
        <dbReference type="SAM" id="Coils"/>
    </source>
</evidence>
<dbReference type="InterPro" id="IPR015915">
    <property type="entry name" value="Kelch-typ_b-propeller"/>
</dbReference>
<dbReference type="PANTHER" id="PTHR23244">
    <property type="entry name" value="KELCH REPEAT DOMAIN"/>
    <property type="match status" value="1"/>
</dbReference>
<evidence type="ECO:0000313" key="3">
    <source>
        <dbReference type="EMBL" id="GFH07725.1"/>
    </source>
</evidence>
<accession>A0A699YEE1</accession>
<proteinExistence type="predicted"/>
<dbReference type="SMART" id="SM00612">
    <property type="entry name" value="Kelch"/>
    <property type="match status" value="2"/>
</dbReference>
<name>A0A699YEE1_HAELA</name>
<sequence>MPPKKKDDKKKADDPEAKFTEEIKALERVKNDLQVEESFLADKFRQLKAENERLHAEVEASRVRLQTATGDYADILEHRQEQIKAEEIKLRSMQLAAERLEAEMARVQEDMRVLRDQNHLQSQRLDDAAALLQDKENLEDAVRKQHDLIEKQSDELKALKRQLEERDSELGKARNQIEELSLKASAVTELKILFEEPWLVQVQHTRLKGEVPLDREANSLCALASGKLLVLYGGTSRSSTPAHDAVGREVVVLNLETMMWDKPGTARTMTPTHSHTGTVVGRTKMLALGGVKGELASAEISVLNTDTLKWIVPQVKGMERPPVRHGHATCAIREKLFVFGGTTADGTLLNDLWIYDQDVLSWTYVTCFGNLPSPRRGSTLCATEDGRRLYIFGGNDGERALNDVLFLELEKLSWTLLPVHVGALPEPREDHVACILSKYLIVSGGTTQGGSKRLGDVQVLDLYSPRWECLDDGSYTASLPWLRCRAMYTCFFGNKLFTLKPSMHERLWELQVMELALPEDIERLRHSKKRDLGLNERLELSDEGVIGVSSLELSWRPPTKNAERIERYKLMIATSTGVVKDVYQGRDTRFRITGLKSNTEYILCVKAIYDDGSFIWSESKAYTTKL</sequence>
<dbReference type="Proteomes" id="UP000485058">
    <property type="component" value="Unassembled WGS sequence"/>
</dbReference>
<dbReference type="Gene3D" id="2.60.40.10">
    <property type="entry name" value="Immunoglobulins"/>
    <property type="match status" value="1"/>
</dbReference>
<protein>
    <submittedName>
        <fullName evidence="3">Fibronectin type-III domain-containing protein</fullName>
    </submittedName>
</protein>
<dbReference type="SUPFAM" id="SSF50965">
    <property type="entry name" value="Galactose oxidase, central domain"/>
    <property type="match status" value="1"/>
</dbReference>
<dbReference type="Pfam" id="PF00041">
    <property type="entry name" value="fn3"/>
    <property type="match status" value="1"/>
</dbReference>
<dbReference type="InterPro" id="IPR003961">
    <property type="entry name" value="FN3_dom"/>
</dbReference>
<dbReference type="AlphaFoldDB" id="A0A699YEE1"/>
<feature type="domain" description="Fibronectin type-III" evidence="2">
    <location>
        <begin position="534"/>
        <end position="626"/>
    </location>
</feature>
<dbReference type="EMBL" id="BLLF01000112">
    <property type="protein sequence ID" value="GFH07725.1"/>
    <property type="molecule type" value="Genomic_DNA"/>
</dbReference>
<evidence type="ECO:0000313" key="4">
    <source>
        <dbReference type="Proteomes" id="UP000485058"/>
    </source>
</evidence>
<dbReference type="InterPro" id="IPR013783">
    <property type="entry name" value="Ig-like_fold"/>
</dbReference>
<evidence type="ECO:0000259" key="2">
    <source>
        <dbReference type="PROSITE" id="PS50853"/>
    </source>
</evidence>
<dbReference type="InterPro" id="IPR011043">
    <property type="entry name" value="Gal_Oxase/kelch_b-propeller"/>
</dbReference>
<dbReference type="PROSITE" id="PS50853">
    <property type="entry name" value="FN3"/>
    <property type="match status" value="1"/>
</dbReference>
<dbReference type="SMART" id="SM00060">
    <property type="entry name" value="FN3"/>
    <property type="match status" value="1"/>
</dbReference>
<gene>
    <name evidence="3" type="ORF">HaLaN_02567</name>
</gene>
<feature type="coiled-coil region" evidence="1">
    <location>
        <begin position="16"/>
        <end position="183"/>
    </location>
</feature>
<dbReference type="InterPro" id="IPR036116">
    <property type="entry name" value="FN3_sf"/>
</dbReference>
<dbReference type="Gene3D" id="2.120.10.80">
    <property type="entry name" value="Kelch-type beta propeller"/>
    <property type="match status" value="2"/>
</dbReference>
<keyword evidence="1" id="KW-0175">Coiled coil</keyword>
<comment type="caution">
    <text evidence="3">The sequence shown here is derived from an EMBL/GenBank/DDBJ whole genome shotgun (WGS) entry which is preliminary data.</text>
</comment>
<organism evidence="3 4">
    <name type="scientific">Haematococcus lacustris</name>
    <name type="common">Green alga</name>
    <name type="synonym">Haematococcus pluvialis</name>
    <dbReference type="NCBI Taxonomy" id="44745"/>
    <lineage>
        <taxon>Eukaryota</taxon>
        <taxon>Viridiplantae</taxon>
        <taxon>Chlorophyta</taxon>
        <taxon>core chlorophytes</taxon>
        <taxon>Chlorophyceae</taxon>
        <taxon>CS clade</taxon>
        <taxon>Chlamydomonadales</taxon>
        <taxon>Haematococcaceae</taxon>
        <taxon>Haematococcus</taxon>
    </lineage>
</organism>
<reference evidence="3 4" key="1">
    <citation type="submission" date="2020-02" db="EMBL/GenBank/DDBJ databases">
        <title>Draft genome sequence of Haematococcus lacustris strain NIES-144.</title>
        <authorList>
            <person name="Morimoto D."/>
            <person name="Nakagawa S."/>
            <person name="Yoshida T."/>
            <person name="Sawayama S."/>
        </authorList>
    </citation>
    <scope>NUCLEOTIDE SEQUENCE [LARGE SCALE GENOMIC DNA]</scope>
    <source>
        <strain evidence="3 4">NIES-144</strain>
    </source>
</reference>
<dbReference type="CDD" id="cd00063">
    <property type="entry name" value="FN3"/>
    <property type="match status" value="1"/>
</dbReference>
<dbReference type="SUPFAM" id="SSF49265">
    <property type="entry name" value="Fibronectin type III"/>
    <property type="match status" value="1"/>
</dbReference>